<dbReference type="OrthoDB" id="9255879at2"/>
<keyword evidence="2" id="KW-1185">Reference proteome</keyword>
<name>A0A1B7ZD14_9FLAO</name>
<gene>
    <name evidence="1" type="ORF">A9200_14385</name>
</gene>
<dbReference type="STRING" id="1836467.BTR34_16205"/>
<protein>
    <submittedName>
        <fullName evidence="1">Uncharacterized protein</fullName>
    </submittedName>
</protein>
<dbReference type="KEGG" id="mart:BTR34_16205"/>
<dbReference type="EMBL" id="LZFP01000004">
    <property type="protein sequence ID" value="OBR41009.1"/>
    <property type="molecule type" value="Genomic_DNA"/>
</dbReference>
<proteinExistence type="predicted"/>
<dbReference type="RefSeq" id="WP_068483070.1">
    <property type="nucleotide sequence ID" value="NZ_CP018760.1"/>
</dbReference>
<organism evidence="1 2">
    <name type="scientific">Maribacter hydrothermalis</name>
    <dbReference type="NCBI Taxonomy" id="1836467"/>
    <lineage>
        <taxon>Bacteria</taxon>
        <taxon>Pseudomonadati</taxon>
        <taxon>Bacteroidota</taxon>
        <taxon>Flavobacteriia</taxon>
        <taxon>Flavobacteriales</taxon>
        <taxon>Flavobacteriaceae</taxon>
        <taxon>Maribacter</taxon>
    </lineage>
</organism>
<reference evidence="2" key="1">
    <citation type="submission" date="2016-06" db="EMBL/GenBank/DDBJ databases">
        <authorList>
            <person name="Zhan P."/>
        </authorList>
    </citation>
    <scope>NUCLEOTIDE SEQUENCE [LARGE SCALE GENOMIC DNA]</scope>
    <source>
        <strain evidence="2">T28</strain>
    </source>
</reference>
<evidence type="ECO:0000313" key="2">
    <source>
        <dbReference type="Proteomes" id="UP000092164"/>
    </source>
</evidence>
<accession>A0A1B7ZD14</accession>
<dbReference type="Proteomes" id="UP000092164">
    <property type="component" value="Unassembled WGS sequence"/>
</dbReference>
<sequence>MDKAISEIIERLKKYPNADYKLDENSVIVKKNNDNGFSVSLTSNGNRNYTVAFDIWHEEFDNEIDALNCFAFGLSKDCRLKTVKKSGRPIKWTVQSNENGNWIDGSTTGLINLAFWKKSEVVYLHNDLIK</sequence>
<evidence type="ECO:0000313" key="1">
    <source>
        <dbReference type="EMBL" id="OBR41009.1"/>
    </source>
</evidence>
<comment type="caution">
    <text evidence="1">The sequence shown here is derived from an EMBL/GenBank/DDBJ whole genome shotgun (WGS) entry which is preliminary data.</text>
</comment>
<dbReference type="AlphaFoldDB" id="A0A1B7ZD14"/>